<name>A0ABP8UFW6_9ACTN</name>
<feature type="region of interest" description="Disordered" evidence="1">
    <location>
        <begin position="279"/>
        <end position="343"/>
    </location>
</feature>
<proteinExistence type="predicted"/>
<keyword evidence="3" id="KW-1185">Reference proteome</keyword>
<dbReference type="RefSeq" id="WP_345434408.1">
    <property type="nucleotide sequence ID" value="NZ_BAABHK010000009.1"/>
</dbReference>
<evidence type="ECO:0000313" key="3">
    <source>
        <dbReference type="Proteomes" id="UP001501442"/>
    </source>
</evidence>
<dbReference type="Proteomes" id="UP001501442">
    <property type="component" value="Unassembled WGS sequence"/>
</dbReference>
<sequence length="343" mass="37196">MASALWIAYRQSLEHASAVFMAVAGNLATAAGRLEENAANYRDHERVIEAAIAELGRDFAQGWGGREMHEWQKVTSTERWVPRSGDPAESTIPDLPLPGSDVALPSRHMRGILTSSVALPGSEPPFLHVEEIAERLRVLQRTPAWAEHYSLSMMSRGMADHLDSLGLEIYRVAVELSRSWSGTAAAAAQTALWRIEGTVRSLGGFARSLSTTAEESGKAIEEIVAPIQLKGLLKLFPSGRANAVTDAFDRLNERYRQVDHRRPRTLAYDLPFGGLPVRLLGGSPPVSPRRPTPETSRPASPPFADGQTTLTPPVIGGSLQGPGTENWRSDPWFDDGAVPGVIG</sequence>
<reference evidence="3" key="1">
    <citation type="journal article" date="2019" name="Int. J. Syst. Evol. Microbiol.">
        <title>The Global Catalogue of Microorganisms (GCM) 10K type strain sequencing project: providing services to taxonomists for standard genome sequencing and annotation.</title>
        <authorList>
            <consortium name="The Broad Institute Genomics Platform"/>
            <consortium name="The Broad Institute Genome Sequencing Center for Infectious Disease"/>
            <person name="Wu L."/>
            <person name="Ma J."/>
        </authorList>
    </citation>
    <scope>NUCLEOTIDE SEQUENCE [LARGE SCALE GENOMIC DNA]</scope>
    <source>
        <strain evidence="3">JCM 17939</strain>
    </source>
</reference>
<comment type="caution">
    <text evidence="2">The sequence shown here is derived from an EMBL/GenBank/DDBJ whole genome shotgun (WGS) entry which is preliminary data.</text>
</comment>
<protein>
    <recommendedName>
        <fullName evidence="4">PPE family domain-containing protein</fullName>
    </recommendedName>
</protein>
<evidence type="ECO:0008006" key="4">
    <source>
        <dbReference type="Google" id="ProtNLM"/>
    </source>
</evidence>
<accession>A0ABP8UFW6</accession>
<organism evidence="2 3">
    <name type="scientific">Actinoallomurus vinaceus</name>
    <dbReference type="NCBI Taxonomy" id="1080074"/>
    <lineage>
        <taxon>Bacteria</taxon>
        <taxon>Bacillati</taxon>
        <taxon>Actinomycetota</taxon>
        <taxon>Actinomycetes</taxon>
        <taxon>Streptosporangiales</taxon>
        <taxon>Thermomonosporaceae</taxon>
        <taxon>Actinoallomurus</taxon>
    </lineage>
</organism>
<gene>
    <name evidence="2" type="ORF">GCM10023196_059630</name>
</gene>
<evidence type="ECO:0000313" key="2">
    <source>
        <dbReference type="EMBL" id="GAA4631193.1"/>
    </source>
</evidence>
<dbReference type="EMBL" id="BAABHK010000009">
    <property type="protein sequence ID" value="GAA4631193.1"/>
    <property type="molecule type" value="Genomic_DNA"/>
</dbReference>
<evidence type="ECO:0000256" key="1">
    <source>
        <dbReference type="SAM" id="MobiDB-lite"/>
    </source>
</evidence>